<dbReference type="Pfam" id="PF16884">
    <property type="entry name" value="ADH_N_2"/>
    <property type="match status" value="1"/>
</dbReference>
<name>A0A6H0XSA8_9PEZI</name>
<dbReference type="Proteomes" id="UP000503462">
    <property type="component" value="Chromosome 2"/>
</dbReference>
<dbReference type="Pfam" id="PF00107">
    <property type="entry name" value="ADH_zinc_N"/>
    <property type="match status" value="1"/>
</dbReference>
<protein>
    <recommendedName>
        <fullName evidence="2">Enoyl reductase (ER) domain-containing protein</fullName>
    </recommendedName>
</protein>
<dbReference type="CDD" id="cd05288">
    <property type="entry name" value="PGDH"/>
    <property type="match status" value="1"/>
</dbReference>
<reference evidence="3 4" key="1">
    <citation type="journal article" date="2016" name="Sci. Rep.">
        <title>Peltaster fructicola genome reveals evolution from an invasive phytopathogen to an ectophytic parasite.</title>
        <authorList>
            <person name="Xu C."/>
            <person name="Chen H."/>
            <person name="Gleason M.L."/>
            <person name="Xu J.R."/>
            <person name="Liu H."/>
            <person name="Zhang R."/>
            <person name="Sun G."/>
        </authorList>
    </citation>
    <scope>NUCLEOTIDE SEQUENCE [LARGE SCALE GENOMIC DNA]</scope>
    <source>
        <strain evidence="3 4">LNHT1506</strain>
    </source>
</reference>
<sequence>MVKTRQWLLENKPEGLPKLSGDDATFKLTETDLPELNEGQLLVKALFYSNDPAQRGWISSNVKPERLYVPPVEQGSPMRARALGEVIESKSDDYKKGDHVLATTGWTEYAIVDAKTSQPAPELPGGLARTHYLGALGSTGLTAYYGTKVIARASEDDVLVVSGAAGATGSMVVQIAKKLIGCKKVYGIAGSDEKCKWVEGLGADKCFNYKSSTFQQEMVDATKDFVNVYYDNVGGDILDFMLTRMARHGRIAACGAISQYNASADNMAGIKNWFEVISMRLEIRGFIVFDYLQHAKETLDIFRKALQEGKLKIDDASEHIVKTRFEEVPNTWMHLFEGGNTGKLITALQ</sequence>
<accession>A0A6H0XSA8</accession>
<dbReference type="SUPFAM" id="SSF51735">
    <property type="entry name" value="NAD(P)-binding Rossmann-fold domains"/>
    <property type="match status" value="1"/>
</dbReference>
<dbReference type="InterPro" id="IPR020843">
    <property type="entry name" value="ER"/>
</dbReference>
<dbReference type="FunFam" id="3.40.50.720:FF:000121">
    <property type="entry name" value="Prostaglandin reductase 2"/>
    <property type="match status" value="1"/>
</dbReference>
<dbReference type="Gene3D" id="3.40.50.720">
    <property type="entry name" value="NAD(P)-binding Rossmann-like Domain"/>
    <property type="match status" value="1"/>
</dbReference>
<dbReference type="GO" id="GO:0016628">
    <property type="term" value="F:oxidoreductase activity, acting on the CH-CH group of donors, NAD or NADP as acceptor"/>
    <property type="evidence" value="ECO:0007669"/>
    <property type="project" value="InterPro"/>
</dbReference>
<keyword evidence="1" id="KW-0560">Oxidoreductase</keyword>
<dbReference type="InterPro" id="IPR041694">
    <property type="entry name" value="ADH_N_2"/>
</dbReference>
<dbReference type="SMART" id="SM00829">
    <property type="entry name" value="PKS_ER"/>
    <property type="match status" value="1"/>
</dbReference>
<dbReference type="Gene3D" id="3.90.180.10">
    <property type="entry name" value="Medium-chain alcohol dehydrogenases, catalytic domain"/>
    <property type="match status" value="1"/>
</dbReference>
<evidence type="ECO:0000313" key="4">
    <source>
        <dbReference type="Proteomes" id="UP000503462"/>
    </source>
</evidence>
<dbReference type="InterPro" id="IPR011032">
    <property type="entry name" value="GroES-like_sf"/>
</dbReference>
<dbReference type="InterPro" id="IPR013149">
    <property type="entry name" value="ADH-like_C"/>
</dbReference>
<dbReference type="AlphaFoldDB" id="A0A6H0XSA8"/>
<proteinExistence type="predicted"/>
<evidence type="ECO:0000256" key="1">
    <source>
        <dbReference type="ARBA" id="ARBA00023002"/>
    </source>
</evidence>
<dbReference type="InterPro" id="IPR036291">
    <property type="entry name" value="NAD(P)-bd_dom_sf"/>
</dbReference>
<evidence type="ECO:0000259" key="2">
    <source>
        <dbReference type="SMART" id="SM00829"/>
    </source>
</evidence>
<feature type="domain" description="Enoyl reductase (ER)" evidence="2">
    <location>
        <begin position="21"/>
        <end position="346"/>
    </location>
</feature>
<dbReference type="SUPFAM" id="SSF50129">
    <property type="entry name" value="GroES-like"/>
    <property type="match status" value="1"/>
</dbReference>
<gene>
    <name evidence="3" type="ORF">AMS68_003058</name>
</gene>
<organism evidence="3 4">
    <name type="scientific">Peltaster fructicola</name>
    <dbReference type="NCBI Taxonomy" id="286661"/>
    <lineage>
        <taxon>Eukaryota</taxon>
        <taxon>Fungi</taxon>
        <taxon>Dikarya</taxon>
        <taxon>Ascomycota</taxon>
        <taxon>Pezizomycotina</taxon>
        <taxon>Dothideomycetes</taxon>
        <taxon>Dothideomycetes incertae sedis</taxon>
        <taxon>Peltaster</taxon>
    </lineage>
</organism>
<dbReference type="EMBL" id="CP051140">
    <property type="protein sequence ID" value="QIW97540.1"/>
    <property type="molecule type" value="Genomic_DNA"/>
</dbReference>
<dbReference type="PANTHER" id="PTHR43205:SF19">
    <property type="entry name" value="ENOYL REDUCTASE (ER) DOMAIN-CONTAINING PROTEIN"/>
    <property type="match status" value="1"/>
</dbReference>
<dbReference type="InterPro" id="IPR045010">
    <property type="entry name" value="MDR_fam"/>
</dbReference>
<dbReference type="PANTHER" id="PTHR43205">
    <property type="entry name" value="PROSTAGLANDIN REDUCTASE"/>
    <property type="match status" value="1"/>
</dbReference>
<dbReference type="OrthoDB" id="809632at2759"/>
<keyword evidence="4" id="KW-1185">Reference proteome</keyword>
<evidence type="ECO:0000313" key="3">
    <source>
        <dbReference type="EMBL" id="QIW97540.1"/>
    </source>
</evidence>